<feature type="domain" description="Conserved Oligomeric Golgi complex subunit 6 C-terminal" evidence="13">
    <location>
        <begin position="217"/>
        <end position="429"/>
    </location>
</feature>
<feature type="transmembrane region" description="Helical" evidence="11">
    <location>
        <begin position="659"/>
        <end position="679"/>
    </location>
</feature>
<feature type="compositionally biased region" description="Basic and acidic residues" evidence="10">
    <location>
        <begin position="1734"/>
        <end position="1750"/>
    </location>
</feature>
<dbReference type="InterPro" id="IPR048368">
    <property type="entry name" value="COG6_N"/>
</dbReference>
<evidence type="ECO:0000259" key="13">
    <source>
        <dbReference type="Pfam" id="PF20653"/>
    </source>
</evidence>
<keyword evidence="15" id="KW-1185">Reference proteome</keyword>
<dbReference type="PANTHER" id="PTHR21506">
    <property type="entry name" value="COMPONENT OF OLIGOMERIC GOLGI COMPLEX 6"/>
    <property type="match status" value="1"/>
</dbReference>
<dbReference type="EMBL" id="GL833125">
    <property type="protein sequence ID" value="EGB09601.1"/>
    <property type="molecule type" value="Genomic_DNA"/>
</dbReference>
<sequence length="1824" mass="193801">MLEPDVDDGPTGPAADLLRRKVKETLELDLDAPELHDALEVVSEFWQGNTAENRRNLRSDLERRTVEQAEAFVAHYRPLRDALAGSEAMAAELEAHVAATARELRDREAENRRVVAAHDALVAERDALAAKREATVAFLARFQLGERERDALAAGDFARAEDADDFFAALARAAGALADLDRALADGSRCFADAVGCGETVRPSDGVGAELRDLLREATDGAHERLLAFALRALGGDATTAADAAAAAAAQDPRSAPRRALEALRRSPALDARCRDACAPARRELCKARLRDALGAASPGGDPERYAADRADTDRRFGTLELGRIGAADVLAWTHQALASEGEVLRGLFFSDAAGGDGEAALLAAVVEGLGEPLAARLRSAVAALGGDVARVHGVARLLAFYAATFRGRLGGDALPAAVAAVADEARTAAEAGAKALGDEVRASDVRRFGPRGDAAAPAAAALRAAGAVLRADAARPDGGDDGDSAGTLLALVLDPVLQSVDAALDAAPLREFAGPATGAAADAVGAEPRGGAPGSAVDAAAWAVDAFGFCAAELEALPRGDVVDAYAARFARRAAAALATPPADDCFEPDCGLRGYKFLSYRLAREAVLRDRPGVVAKDGSKTPYGVFADFGFHGASWLGRRRETRLGIDLYFKSMKVWLLVFFAVSVLSLAPLLGYWRNSELTAARRDASVEARGPSAAFFALSVGSLGQYATVCGSAEDGETVELSCPAHYEIQEVFARGAAYYGAPAGDCACPDAQTVDSRGECPGDMTRAMECEGGDACVKGTTALGDACCAFSATRGRADFDGVDPGPGPASCASTSAQIVAQGVCLGRRACALAADGDRMYSWEDRGRYASCGSEDFRAGAGGCAASLGVGDFSGCAETRRLLAVAYCGRAELRTSAAGTTRLDTFGFRCSLLDAFCALLVLVASRFLLRTQERAERTYGTYVCTPADYTVAVDGGSLPTDYASLEAAAALVGDHFERVLGAQAPVIEPGPVRVADVCFAIVSDRTLVRALDARAAAARALDRSRAAADVREALKRPTEQEDEPAALRDAFAKASAAVQDLLDEGSKGAARAAVAFVTFETEEGFQRCLHAYPPSLRRWPGFLQPRRLKLQGKAVRLSRAREPRKLRWENLGLPLGAQVWRRALSALAVLLLLLATSGVVFWARKFEQGMVAQHPARDCGVFPRVVSDGDAAFAFSPAGSGTLTMADVVKDERFEDYGLPAGETGKLGCFCDAVAADASPRAATRYRFRDPETRGALGTWCRGYYRDVWLLRVVRAIAVAFVVAVEVSLKVLAKWTTTFERHPSTVNADFSTTLKIFVSSTINTGLLVLLLNGNVDAVAPRFDAYGLDGDLRVRATDTYGLLGGAYYDFTAPWYASVGAALVSAIILGVAGELGYAVAVVVMHKLEVCRDRGWSCDASVTRALTQDELVATLAPPRMTFPARYAFQLKVLFVCLLYSGGIPLLWAVACATFAGFYAVDKVLFTKFLSAPPPVGARLAIFASSLAPLAVAAHCLVAAWMLTNPEIFDQDDADGTLMRTWYDPRPPQVADLAFASTSRETSLADRADHWNAMPQFFVLALCGLLGAQRAVQKLAALARAANDAFADALQARCGCARLAACLREPAADVKDLPPYVEAVPADVMERRIRAGVLKPHVLAAYAEELARRRADTSRDGLFAANGRLKVRMQGLETYEFRANDVYVRRFALDARCLAEGPGGDDEAPPSPPSPRDRRREERESDATEDAHAAALEARLAAEDENDRADFLGRLSFGSRSPTRRRGAQRRRSSEELLSANARRALQHLSPTRPREPNSDDSLAL</sequence>
<feature type="transmembrane region" description="Helical" evidence="11">
    <location>
        <begin position="1503"/>
        <end position="1526"/>
    </location>
</feature>
<feature type="transmembrane region" description="Helical" evidence="11">
    <location>
        <begin position="1456"/>
        <end position="1483"/>
    </location>
</feature>
<feature type="region of interest" description="Disordered" evidence="10">
    <location>
        <begin position="1772"/>
        <end position="1824"/>
    </location>
</feature>
<evidence type="ECO:0000256" key="8">
    <source>
        <dbReference type="ARBA" id="ARBA00031348"/>
    </source>
</evidence>
<feature type="domain" description="Conserved oligomeric complex COG6 N-terminal" evidence="12">
    <location>
        <begin position="43"/>
        <end position="153"/>
    </location>
</feature>
<dbReference type="OrthoDB" id="297739at2759"/>
<protein>
    <recommendedName>
        <fullName evidence="3 9">Conserved oligomeric Golgi complex subunit 6</fullName>
        <shortName evidence="9">COG complex subunit 6</shortName>
    </recommendedName>
    <alternativeName>
        <fullName evidence="8 9">Component of oligomeric Golgi complex 6</fullName>
    </alternativeName>
</protein>
<dbReference type="GO" id="GO:0006891">
    <property type="term" value="P:intra-Golgi vesicle-mediated transport"/>
    <property type="evidence" value="ECO:0007669"/>
    <property type="project" value="UniProtKB-UniRule"/>
</dbReference>
<feature type="compositionally biased region" description="Basic residues" evidence="10">
    <location>
        <begin position="1781"/>
        <end position="1790"/>
    </location>
</feature>
<feature type="transmembrane region" description="Helical" evidence="11">
    <location>
        <begin position="1150"/>
        <end position="1170"/>
    </location>
</feature>
<dbReference type="GO" id="GO:0017119">
    <property type="term" value="C:Golgi transport complex"/>
    <property type="evidence" value="ECO:0007669"/>
    <property type="project" value="UniProtKB-UniRule"/>
</dbReference>
<evidence type="ECO:0000259" key="12">
    <source>
        <dbReference type="Pfam" id="PF06419"/>
    </source>
</evidence>
<evidence type="ECO:0000256" key="10">
    <source>
        <dbReference type="SAM" id="MobiDB-lite"/>
    </source>
</evidence>
<evidence type="ECO:0000256" key="11">
    <source>
        <dbReference type="SAM" id="Phobius"/>
    </source>
</evidence>
<name>F0Y651_AURAN</name>
<reference evidence="14 15" key="1">
    <citation type="journal article" date="2011" name="Proc. Natl. Acad. Sci. U.S.A.">
        <title>Niche of harmful alga Aureococcus anophagefferens revealed through ecogenomics.</title>
        <authorList>
            <person name="Gobler C.J."/>
            <person name="Berry D.L."/>
            <person name="Dyhrman S.T."/>
            <person name="Wilhelm S.W."/>
            <person name="Salamov A."/>
            <person name="Lobanov A.V."/>
            <person name="Zhang Y."/>
            <person name="Collier J.L."/>
            <person name="Wurch L.L."/>
            <person name="Kustka A.B."/>
            <person name="Dill B.D."/>
            <person name="Shah M."/>
            <person name="VerBerkmoes N.C."/>
            <person name="Kuo A."/>
            <person name="Terry A."/>
            <person name="Pangilinan J."/>
            <person name="Lindquist E.A."/>
            <person name="Lucas S."/>
            <person name="Paulsen I.T."/>
            <person name="Hattenrath-Lehmann T.K."/>
            <person name="Talmage S.C."/>
            <person name="Walker E.A."/>
            <person name="Koch F."/>
            <person name="Burson A.M."/>
            <person name="Marcoval M.A."/>
            <person name="Tang Y.Z."/>
            <person name="Lecleir G.R."/>
            <person name="Coyne K.J."/>
            <person name="Berg G.M."/>
            <person name="Bertrand E.M."/>
            <person name="Saito M.A."/>
            <person name="Gladyshev V.N."/>
            <person name="Grigoriev I.V."/>
        </authorList>
    </citation>
    <scope>NUCLEOTIDE SEQUENCE [LARGE SCALE GENOMIC DNA]</scope>
    <source>
        <strain evidence="15">CCMP 1984</strain>
    </source>
</reference>
<evidence type="ECO:0000256" key="5">
    <source>
        <dbReference type="ARBA" id="ARBA00022927"/>
    </source>
</evidence>
<keyword evidence="7 9" id="KW-0472">Membrane</keyword>
<dbReference type="OMA" id="YLKVITW"/>
<dbReference type="InterPro" id="IPR048369">
    <property type="entry name" value="COG6_C"/>
</dbReference>
<feature type="transmembrane region" description="Helical" evidence="11">
    <location>
        <begin position="1280"/>
        <end position="1300"/>
    </location>
</feature>
<dbReference type="GeneID" id="20228199"/>
<dbReference type="RefSeq" id="XP_009035655.1">
    <property type="nucleotide sequence ID" value="XM_009037407.1"/>
</dbReference>
<feature type="transmembrane region" description="Helical" evidence="11">
    <location>
        <begin position="1380"/>
        <end position="1408"/>
    </location>
</feature>
<evidence type="ECO:0000256" key="1">
    <source>
        <dbReference type="ARBA" id="ARBA00004395"/>
    </source>
</evidence>
<keyword evidence="6 9" id="KW-0333">Golgi apparatus</keyword>
<comment type="function">
    <text evidence="9">Required for normal Golgi function.</text>
</comment>
<keyword evidence="11" id="KW-0812">Transmembrane</keyword>
<feature type="transmembrane region" description="Helical" evidence="11">
    <location>
        <begin position="913"/>
        <end position="936"/>
    </location>
</feature>
<evidence type="ECO:0000256" key="6">
    <source>
        <dbReference type="ARBA" id="ARBA00023034"/>
    </source>
</evidence>
<dbReference type="KEGG" id="aaf:AURANDRAFT_71386"/>
<dbReference type="Proteomes" id="UP000002729">
    <property type="component" value="Unassembled WGS sequence"/>
</dbReference>
<comment type="subunit">
    <text evidence="9">Component of the conserved oligomeric Golgi complex.</text>
</comment>
<dbReference type="InParanoid" id="F0Y651"/>
<dbReference type="SMART" id="SM01087">
    <property type="entry name" value="COG6"/>
    <property type="match status" value="1"/>
</dbReference>
<feature type="region of interest" description="Disordered" evidence="10">
    <location>
        <begin position="1718"/>
        <end position="1750"/>
    </location>
</feature>
<keyword evidence="5 9" id="KW-0653">Protein transport</keyword>
<evidence type="ECO:0000256" key="9">
    <source>
        <dbReference type="RuleBase" id="RU365075"/>
    </source>
</evidence>
<evidence type="ECO:0000256" key="3">
    <source>
        <dbReference type="ARBA" id="ARBA00020973"/>
    </source>
</evidence>
<organism evidence="15">
    <name type="scientific">Aureococcus anophagefferens</name>
    <name type="common">Harmful bloom alga</name>
    <dbReference type="NCBI Taxonomy" id="44056"/>
    <lineage>
        <taxon>Eukaryota</taxon>
        <taxon>Sar</taxon>
        <taxon>Stramenopiles</taxon>
        <taxon>Ochrophyta</taxon>
        <taxon>Pelagophyceae</taxon>
        <taxon>Pelagomonadales</taxon>
        <taxon>Pelagomonadaceae</taxon>
        <taxon>Aureococcus</taxon>
    </lineage>
</organism>
<evidence type="ECO:0000313" key="14">
    <source>
        <dbReference type="EMBL" id="EGB09601.1"/>
    </source>
</evidence>
<accession>F0Y651</accession>
<dbReference type="GO" id="GO:0015031">
    <property type="term" value="P:protein transport"/>
    <property type="evidence" value="ECO:0007669"/>
    <property type="project" value="UniProtKB-KW"/>
</dbReference>
<proteinExistence type="inferred from homology"/>
<dbReference type="InterPro" id="IPR010490">
    <property type="entry name" value="COG6"/>
</dbReference>
<comment type="similarity">
    <text evidence="2 9">Belongs to the COG6 family.</text>
</comment>
<evidence type="ECO:0000256" key="4">
    <source>
        <dbReference type="ARBA" id="ARBA00022448"/>
    </source>
</evidence>
<evidence type="ECO:0000256" key="7">
    <source>
        <dbReference type="ARBA" id="ARBA00023136"/>
    </source>
</evidence>
<keyword evidence="4 9" id="KW-0813">Transport</keyword>
<dbReference type="Pfam" id="PF06419">
    <property type="entry name" value="COG6_N"/>
    <property type="match status" value="1"/>
</dbReference>
<dbReference type="GO" id="GO:0000139">
    <property type="term" value="C:Golgi membrane"/>
    <property type="evidence" value="ECO:0007669"/>
    <property type="project" value="UniProtKB-SubCell"/>
</dbReference>
<dbReference type="Pfam" id="PF20653">
    <property type="entry name" value="COG6_C"/>
    <property type="match status" value="1"/>
</dbReference>
<dbReference type="PANTHER" id="PTHR21506:SF0">
    <property type="entry name" value="CONSERVED OLIGOMERIC GOLGI COMPLEX SUBUNIT 6"/>
    <property type="match status" value="1"/>
</dbReference>
<evidence type="ECO:0000313" key="15">
    <source>
        <dbReference type="Proteomes" id="UP000002729"/>
    </source>
</evidence>
<comment type="subcellular location">
    <subcellularLocation>
        <location evidence="1 9">Golgi apparatus membrane</location>
        <topology evidence="1 9">Peripheral membrane protein</topology>
    </subcellularLocation>
</comment>
<keyword evidence="11" id="KW-1133">Transmembrane helix</keyword>
<gene>
    <name evidence="14" type="ORF">AURANDRAFT_71386</name>
</gene>
<evidence type="ECO:0000256" key="2">
    <source>
        <dbReference type="ARBA" id="ARBA00011023"/>
    </source>
</evidence>
<dbReference type="eggNOG" id="KOG3758">
    <property type="taxonomic scope" value="Eukaryota"/>
</dbReference>